<dbReference type="EMBL" id="MNPL01006397">
    <property type="protein sequence ID" value="OQR75411.1"/>
    <property type="molecule type" value="Genomic_DNA"/>
</dbReference>
<feature type="region of interest" description="Disordered" evidence="1">
    <location>
        <begin position="265"/>
        <end position="321"/>
    </location>
</feature>
<dbReference type="Proteomes" id="UP000192247">
    <property type="component" value="Unassembled WGS sequence"/>
</dbReference>
<name>A0A1V9XPK8_9ACAR</name>
<reference evidence="2 3" key="1">
    <citation type="journal article" date="2017" name="Gigascience">
        <title>Draft genome of the honey bee ectoparasitic mite, Tropilaelaps mercedesae, is shaped by the parasitic life history.</title>
        <authorList>
            <person name="Dong X."/>
            <person name="Armstrong S.D."/>
            <person name="Xia D."/>
            <person name="Makepeace B.L."/>
            <person name="Darby A.C."/>
            <person name="Kadowaki T."/>
        </authorList>
    </citation>
    <scope>NUCLEOTIDE SEQUENCE [LARGE SCALE GENOMIC DNA]</scope>
    <source>
        <strain evidence="2">Wuxi-XJTLU</strain>
    </source>
</reference>
<evidence type="ECO:0000313" key="2">
    <source>
        <dbReference type="EMBL" id="OQR75411.1"/>
    </source>
</evidence>
<keyword evidence="3" id="KW-1185">Reference proteome</keyword>
<organism evidence="2 3">
    <name type="scientific">Tropilaelaps mercedesae</name>
    <dbReference type="NCBI Taxonomy" id="418985"/>
    <lineage>
        <taxon>Eukaryota</taxon>
        <taxon>Metazoa</taxon>
        <taxon>Ecdysozoa</taxon>
        <taxon>Arthropoda</taxon>
        <taxon>Chelicerata</taxon>
        <taxon>Arachnida</taxon>
        <taxon>Acari</taxon>
        <taxon>Parasitiformes</taxon>
        <taxon>Mesostigmata</taxon>
        <taxon>Gamasina</taxon>
        <taxon>Dermanyssoidea</taxon>
        <taxon>Laelapidae</taxon>
        <taxon>Tropilaelaps</taxon>
    </lineage>
</organism>
<feature type="compositionally biased region" description="Basic and acidic residues" evidence="1">
    <location>
        <begin position="284"/>
        <end position="294"/>
    </location>
</feature>
<dbReference type="InParanoid" id="A0A1V9XPK8"/>
<evidence type="ECO:0000256" key="1">
    <source>
        <dbReference type="SAM" id="MobiDB-lite"/>
    </source>
</evidence>
<comment type="caution">
    <text evidence="2">The sequence shown here is derived from an EMBL/GenBank/DDBJ whole genome shotgun (WGS) entry which is preliminary data.</text>
</comment>
<gene>
    <name evidence="2" type="ORF">BIW11_03265</name>
</gene>
<sequence>MAVAVVCVGSRGHVAVGLVSQGVCRGLWQCAASRLTAARHGSQQTKLTNGSWPTGRATCAEAIVAPRQGTNDGKTGVNETEEQERLPMSAGSGTPDELQQRYSGQRQAGRRPHAGESYLCRQWGGKYRGGSPKAGFTRILAAFYRADAVSGGLVTSRNEESQRTSSTRRPARDLFGDVRSLGVKAVLDLNWDESRWFRVAQTGDVREPVIYYVDEAAGSPGRQISSNTTPKRIRDCDSGIRGNNNGSFKQEHLHTRTGVHAHMRTYADSSQQPPKPIPDLNTPRTHEANEDLRGRPAPAVHHPPKTGSPVTQPGPQDEQKRSTVKYCLAAASKCLSISARCDGARPLARFPAQSGRQSYRRQHRPNGIMSYRSEWRREGTGRVALRNVHQNAAVEPKKNNRGQRTPMRSASSASREERPRQQQIQVTGCSVS</sequence>
<proteinExistence type="predicted"/>
<feature type="region of interest" description="Disordered" evidence="1">
    <location>
        <begin position="382"/>
        <end position="432"/>
    </location>
</feature>
<feature type="compositionally biased region" description="Polar residues" evidence="1">
    <location>
        <begin position="421"/>
        <end position="432"/>
    </location>
</feature>
<evidence type="ECO:0000313" key="3">
    <source>
        <dbReference type="Proteomes" id="UP000192247"/>
    </source>
</evidence>
<protein>
    <submittedName>
        <fullName evidence="2">Uncharacterized protein</fullName>
    </submittedName>
</protein>
<accession>A0A1V9XPK8</accession>
<dbReference type="AlphaFoldDB" id="A0A1V9XPK8"/>
<feature type="region of interest" description="Disordered" evidence="1">
    <location>
        <begin position="67"/>
        <end position="114"/>
    </location>
</feature>